<comment type="caution">
    <text evidence="1">The sequence shown here is derived from an EMBL/GenBank/DDBJ whole genome shotgun (WGS) entry which is preliminary data.</text>
</comment>
<reference evidence="1" key="1">
    <citation type="submission" date="2023-10" db="EMBL/GenBank/DDBJ databases">
        <authorList>
            <person name="Rodriguez Cubillos JULIANA M."/>
            <person name="De Vega J."/>
        </authorList>
    </citation>
    <scope>NUCLEOTIDE SEQUENCE</scope>
</reference>
<name>A0ACB0IHW8_TRIPR</name>
<proteinExistence type="predicted"/>
<organism evidence="1 2">
    <name type="scientific">Trifolium pratense</name>
    <name type="common">Red clover</name>
    <dbReference type="NCBI Taxonomy" id="57577"/>
    <lineage>
        <taxon>Eukaryota</taxon>
        <taxon>Viridiplantae</taxon>
        <taxon>Streptophyta</taxon>
        <taxon>Embryophyta</taxon>
        <taxon>Tracheophyta</taxon>
        <taxon>Spermatophyta</taxon>
        <taxon>Magnoliopsida</taxon>
        <taxon>eudicotyledons</taxon>
        <taxon>Gunneridae</taxon>
        <taxon>Pentapetalae</taxon>
        <taxon>rosids</taxon>
        <taxon>fabids</taxon>
        <taxon>Fabales</taxon>
        <taxon>Fabaceae</taxon>
        <taxon>Papilionoideae</taxon>
        <taxon>50 kb inversion clade</taxon>
        <taxon>NPAAA clade</taxon>
        <taxon>Hologalegina</taxon>
        <taxon>IRL clade</taxon>
        <taxon>Trifolieae</taxon>
        <taxon>Trifolium</taxon>
    </lineage>
</organism>
<keyword evidence="2" id="KW-1185">Reference proteome</keyword>
<dbReference type="Proteomes" id="UP001177021">
    <property type="component" value="Unassembled WGS sequence"/>
</dbReference>
<sequence>MDDRKLWGIRRDLYFDIHNVLGNKDELIENGFLIDVNSKYIDPEVSRDEFVKRVNQFVKNFPGTKIDSFLVSFNLNFEQSNNIDQWLSFAIARGVERIDLLFLGKPFVRHPQSGERYKFAFKLFSESNASTLKHVGLEYCHLVHPTNGDFEPFKHLKSLSLLSVKVDEIFIENLLSNCQLFEELSLVDCAFKSSTPKIISSSLCHLNVSKCYKVSGSKNAITFIELMLVNCPKLTSLECDEVDTLNINSHVLKRINFSISSEEYLDAFALCATFPELEIMHLRIFPMVTPFQAIAQPLKYLKQLDCIIYLSYTDDDEECDLMLILDILRASPLLQKLSVMITDPVLFENHKDIRDVEVFSHNEIKVIELGGCVGNWYETEFVMNVLKYAQKLEQIVLSPYWREDDSSDWNSNPVWFQSGRKKISEKIQVEEIVGLEKLVLL</sequence>
<accession>A0ACB0IHW8</accession>
<protein>
    <submittedName>
        <fullName evidence="1">Uncharacterized protein</fullName>
    </submittedName>
</protein>
<gene>
    <name evidence="1" type="ORF">MILVUS5_LOCUS2954</name>
</gene>
<evidence type="ECO:0000313" key="2">
    <source>
        <dbReference type="Proteomes" id="UP001177021"/>
    </source>
</evidence>
<evidence type="ECO:0000313" key="1">
    <source>
        <dbReference type="EMBL" id="CAJ2631403.1"/>
    </source>
</evidence>
<dbReference type="EMBL" id="CASHSV030000001">
    <property type="protein sequence ID" value="CAJ2631403.1"/>
    <property type="molecule type" value="Genomic_DNA"/>
</dbReference>